<keyword evidence="1" id="KW-0969">Cilium</keyword>
<organism evidence="1 2">
    <name type="scientific">Halonotius pteroides</name>
    <dbReference type="NCBI Taxonomy" id="268735"/>
    <lineage>
        <taxon>Archaea</taxon>
        <taxon>Methanobacteriati</taxon>
        <taxon>Methanobacteriota</taxon>
        <taxon>Stenosarchaea group</taxon>
        <taxon>Halobacteria</taxon>
        <taxon>Halobacteriales</taxon>
        <taxon>Haloferacaceae</taxon>
        <taxon>Halonotius</taxon>
    </lineage>
</organism>
<keyword evidence="2" id="KW-1185">Reference proteome</keyword>
<evidence type="ECO:0000313" key="2">
    <source>
        <dbReference type="Proteomes" id="UP000281564"/>
    </source>
</evidence>
<dbReference type="OrthoDB" id="191000at2157"/>
<dbReference type="InterPro" id="IPR055809">
    <property type="entry name" value="DUF7385"/>
</dbReference>
<dbReference type="RefSeq" id="WP_120085725.1">
    <property type="nucleotide sequence ID" value="NZ_QMDW01000022.1"/>
</dbReference>
<dbReference type="Pfam" id="PF24110">
    <property type="entry name" value="DUF7385"/>
    <property type="match status" value="1"/>
</dbReference>
<accession>A0A3A6PX38</accession>
<keyword evidence="1" id="KW-0966">Cell projection</keyword>
<comment type="caution">
    <text evidence="1">The sequence shown here is derived from an EMBL/GenBank/DDBJ whole genome shotgun (WGS) entry which is preliminary data.</text>
</comment>
<protein>
    <submittedName>
        <fullName evidence="1">Flagella cluster protein</fullName>
    </submittedName>
</protein>
<keyword evidence="1" id="KW-0282">Flagellum</keyword>
<evidence type="ECO:0000313" key="1">
    <source>
        <dbReference type="EMBL" id="RJX48308.1"/>
    </source>
</evidence>
<proteinExistence type="predicted"/>
<dbReference type="Proteomes" id="UP000281564">
    <property type="component" value="Unassembled WGS sequence"/>
</dbReference>
<sequence length="76" mass="8929">MSEPFDIHDHRHQMKQLRESSDTGLYDNRDGVSCPVCAAVFDRLFILRGRTQQFPENDGVRFCLLNQDDAVYLFRH</sequence>
<gene>
    <name evidence="1" type="ORF">DP106_12340</name>
</gene>
<dbReference type="EMBL" id="QMDW01000022">
    <property type="protein sequence ID" value="RJX48308.1"/>
    <property type="molecule type" value="Genomic_DNA"/>
</dbReference>
<reference evidence="1 2" key="1">
    <citation type="submission" date="2018-06" db="EMBL/GenBank/DDBJ databases">
        <title>Halonotius sp. F13-13 a new haloarchaeeon isolated from a solar saltern from Isla Cristina, Huelva, Spain.</title>
        <authorList>
            <person name="Duran-Viseras A."/>
            <person name="Sanchez-Porro C."/>
            <person name="Ventosa A."/>
        </authorList>
    </citation>
    <scope>NUCLEOTIDE SEQUENCE [LARGE SCALE GENOMIC DNA]</scope>
    <source>
        <strain evidence="1 2">CECT 7525</strain>
    </source>
</reference>
<name>A0A3A6PX38_9EURY</name>
<dbReference type="AlphaFoldDB" id="A0A3A6PX38"/>